<keyword evidence="4" id="KW-1185">Reference proteome</keyword>
<dbReference type="InterPro" id="IPR035994">
    <property type="entry name" value="Nucleoside_phosphorylase_sf"/>
</dbReference>
<organism evidence="3 4">
    <name type="scientific">Edaphochlamys debaryana</name>
    <dbReference type="NCBI Taxonomy" id="47281"/>
    <lineage>
        <taxon>Eukaryota</taxon>
        <taxon>Viridiplantae</taxon>
        <taxon>Chlorophyta</taxon>
        <taxon>core chlorophytes</taxon>
        <taxon>Chlorophyceae</taxon>
        <taxon>CS clade</taxon>
        <taxon>Chlamydomonadales</taxon>
        <taxon>Chlamydomonadales incertae sedis</taxon>
        <taxon>Edaphochlamys</taxon>
    </lineage>
</organism>
<feature type="compositionally biased region" description="Gly residues" evidence="1">
    <location>
        <begin position="549"/>
        <end position="566"/>
    </location>
</feature>
<evidence type="ECO:0008006" key="5">
    <source>
        <dbReference type="Google" id="ProtNLM"/>
    </source>
</evidence>
<dbReference type="GO" id="GO:0009116">
    <property type="term" value="P:nucleoside metabolic process"/>
    <property type="evidence" value="ECO:0007669"/>
    <property type="project" value="InterPro"/>
</dbReference>
<dbReference type="Proteomes" id="UP000612055">
    <property type="component" value="Unassembled WGS sequence"/>
</dbReference>
<evidence type="ECO:0000256" key="2">
    <source>
        <dbReference type="SAM" id="Phobius"/>
    </source>
</evidence>
<dbReference type="SUPFAM" id="SSF53167">
    <property type="entry name" value="Purine and uridine phosphorylases"/>
    <property type="match status" value="1"/>
</dbReference>
<keyword evidence="2" id="KW-0812">Transmembrane</keyword>
<feature type="region of interest" description="Disordered" evidence="1">
    <location>
        <begin position="549"/>
        <end position="569"/>
    </location>
</feature>
<feature type="transmembrane region" description="Helical" evidence="2">
    <location>
        <begin position="42"/>
        <end position="63"/>
    </location>
</feature>
<keyword evidence="2" id="KW-1133">Transmembrane helix</keyword>
<evidence type="ECO:0000313" key="3">
    <source>
        <dbReference type="EMBL" id="KAG2500711.1"/>
    </source>
</evidence>
<evidence type="ECO:0000256" key="1">
    <source>
        <dbReference type="SAM" id="MobiDB-lite"/>
    </source>
</evidence>
<gene>
    <name evidence="3" type="ORF">HYH03_001476</name>
</gene>
<keyword evidence="2" id="KW-0472">Membrane</keyword>
<protein>
    <recommendedName>
        <fullName evidence="5">Nucleoside phosphorylase domain-containing protein</fullName>
    </recommendedName>
</protein>
<evidence type="ECO:0000313" key="4">
    <source>
        <dbReference type="Proteomes" id="UP000612055"/>
    </source>
</evidence>
<dbReference type="EMBL" id="JAEHOE010000003">
    <property type="protein sequence ID" value="KAG2500711.1"/>
    <property type="molecule type" value="Genomic_DNA"/>
</dbReference>
<dbReference type="OrthoDB" id="544230at2759"/>
<dbReference type="GO" id="GO:0003824">
    <property type="term" value="F:catalytic activity"/>
    <property type="evidence" value="ECO:0007669"/>
    <property type="project" value="InterPro"/>
</dbReference>
<name>A0A836C500_9CHLO</name>
<reference evidence="3" key="1">
    <citation type="journal article" date="2020" name="bioRxiv">
        <title>Comparative genomics of Chlamydomonas.</title>
        <authorList>
            <person name="Craig R.J."/>
            <person name="Hasan A.R."/>
            <person name="Ness R.W."/>
            <person name="Keightley P.D."/>
        </authorList>
    </citation>
    <scope>NUCLEOTIDE SEQUENCE</scope>
    <source>
        <strain evidence="3">CCAP 11/70</strain>
    </source>
</reference>
<dbReference type="AlphaFoldDB" id="A0A836C500"/>
<accession>A0A836C500</accession>
<sequence>MTKDPQLTEPLVASADDHEACQLHVPMEAPAPSRRCPRCPRVLVRLGLAAVFLATWTLVALWIQPPAGDYPADLGKGKGGHSYVPSQAEVCEDYLGLSASRLADGFSLILTADPGTFSGTPEAHHIIANLRRKIEKPASESVCGGLYFGDLMGQDVLVVTTGIGPTAAGLCVQELLTACGSVVTEMIYFGTSGWSPQLGGVLNPPDCTGANPGRKITRVGDVCISPVSVNWVCKKSTWTLQAEGFPNQCFRPKEVAGPDAAQLYGECLFATDNLDANLALADQLISVARTPRGRAATPLRNPTVLGLERHYWGLMRNGTGVRYPAISADDRPVVWDYSQCAEVDGQFFFTGAPWEIKARDYAAEAIAAALGFGSPEGEERTRLSSEDVIAVSAMEGVGVAEALEKYHRLDSTPRRIPYTNVRTLSNWIHHPVSQKSEGVWGIYQEVPEDYVNGYAYAIATGSATILSLYQQRCLAAEALADVAAADGAQARLLGSQLRKNGLGGMAMWARKGGAEGEGARPAETEGVRGTVERAGVGAAQVEGRRVGAGAGGVQQEGGAASGGAGVGKPSSKCTFTIEYS</sequence>
<proteinExistence type="predicted"/>
<dbReference type="Gene3D" id="3.40.50.1580">
    <property type="entry name" value="Nucleoside phosphorylase domain"/>
    <property type="match status" value="1"/>
</dbReference>
<comment type="caution">
    <text evidence="3">The sequence shown here is derived from an EMBL/GenBank/DDBJ whole genome shotgun (WGS) entry which is preliminary data.</text>
</comment>